<evidence type="ECO:0000313" key="7">
    <source>
        <dbReference type="EMBL" id="EFH55804.1"/>
    </source>
</evidence>
<dbReference type="Proteomes" id="UP000008694">
    <property type="component" value="Unassembled WGS sequence"/>
</dbReference>
<dbReference type="GO" id="GO:0005634">
    <property type="term" value="C:nucleus"/>
    <property type="evidence" value="ECO:0007669"/>
    <property type="project" value="UniProtKB-SubCell"/>
</dbReference>
<keyword evidence="2" id="KW-0805">Transcription regulation</keyword>
<organism evidence="8">
    <name type="scientific">Arabidopsis lyrata subsp. lyrata</name>
    <name type="common">Lyre-leaved rock-cress</name>
    <dbReference type="NCBI Taxonomy" id="81972"/>
    <lineage>
        <taxon>Eukaryota</taxon>
        <taxon>Viridiplantae</taxon>
        <taxon>Streptophyta</taxon>
        <taxon>Embryophyta</taxon>
        <taxon>Tracheophyta</taxon>
        <taxon>Spermatophyta</taxon>
        <taxon>Magnoliopsida</taxon>
        <taxon>eudicotyledons</taxon>
        <taxon>Gunneridae</taxon>
        <taxon>Pentapetalae</taxon>
        <taxon>rosids</taxon>
        <taxon>malvids</taxon>
        <taxon>Brassicales</taxon>
        <taxon>Brassicaceae</taxon>
        <taxon>Camelineae</taxon>
        <taxon>Arabidopsis</taxon>
    </lineage>
</organism>
<evidence type="ECO:0000256" key="2">
    <source>
        <dbReference type="ARBA" id="ARBA00023015"/>
    </source>
</evidence>
<accession>D7LHU8</accession>
<reference evidence="8" key="1">
    <citation type="journal article" date="2011" name="Nat. Genet.">
        <title>The Arabidopsis lyrata genome sequence and the basis of rapid genome size change.</title>
        <authorList>
            <person name="Hu T.T."/>
            <person name="Pattyn P."/>
            <person name="Bakker E.G."/>
            <person name="Cao J."/>
            <person name="Cheng J.-F."/>
            <person name="Clark R.M."/>
            <person name="Fahlgren N."/>
            <person name="Fawcett J.A."/>
            <person name="Grimwood J."/>
            <person name="Gundlach H."/>
            <person name="Haberer G."/>
            <person name="Hollister J.D."/>
            <person name="Ossowski S."/>
            <person name="Ottilar R.P."/>
            <person name="Salamov A.A."/>
            <person name="Schneeberger K."/>
            <person name="Spannagl M."/>
            <person name="Wang X."/>
            <person name="Yang L."/>
            <person name="Nasrallah M.E."/>
            <person name="Bergelson J."/>
            <person name="Carrington J.C."/>
            <person name="Gaut B.S."/>
            <person name="Schmutz J."/>
            <person name="Mayer K.F.X."/>
            <person name="Van de Peer Y."/>
            <person name="Grigoriev I.V."/>
            <person name="Nordborg M."/>
            <person name="Weigel D."/>
            <person name="Guo Y.-L."/>
        </authorList>
    </citation>
    <scope>NUCLEOTIDE SEQUENCE [LARGE SCALE GENOMIC DNA]</scope>
    <source>
        <strain evidence="8">cv. MN47</strain>
    </source>
</reference>
<dbReference type="InterPro" id="IPR015300">
    <property type="entry name" value="DNA-bd_pseudobarrel_sf"/>
</dbReference>
<protein>
    <submittedName>
        <fullName evidence="7">Transcriptional factor B3 family protein</fullName>
    </submittedName>
</protein>
<dbReference type="Gramene" id="fgenesh2_kg.4__1555__AT2G35310.1">
    <property type="protein sequence ID" value="fgenesh2_kg.4__1555__AT2G35310.1"/>
    <property type="gene ID" value="fgenesh2_kg.4__1555__AT2G35310.1"/>
</dbReference>
<dbReference type="InterPro" id="IPR050655">
    <property type="entry name" value="Plant_B3_domain"/>
</dbReference>
<evidence type="ECO:0000256" key="4">
    <source>
        <dbReference type="ARBA" id="ARBA00023163"/>
    </source>
</evidence>
<name>D7LHU8_ARALL</name>
<dbReference type="OrthoDB" id="590488at2759"/>
<gene>
    <name evidence="7" type="ORF">ARALYDRAFT_482495</name>
</gene>
<dbReference type="Pfam" id="PF02362">
    <property type="entry name" value="B3"/>
    <property type="match status" value="1"/>
</dbReference>
<dbReference type="Gene3D" id="2.40.330.10">
    <property type="entry name" value="DNA-binding pseudobarrel domain"/>
    <property type="match status" value="2"/>
</dbReference>
<dbReference type="CDD" id="cd10017">
    <property type="entry name" value="B3_DNA"/>
    <property type="match status" value="1"/>
</dbReference>
<feature type="domain" description="TF-B3" evidence="6">
    <location>
        <begin position="19"/>
        <end position="114"/>
    </location>
</feature>
<evidence type="ECO:0000256" key="5">
    <source>
        <dbReference type="ARBA" id="ARBA00023242"/>
    </source>
</evidence>
<dbReference type="EMBL" id="GL348716">
    <property type="protein sequence ID" value="EFH55804.1"/>
    <property type="molecule type" value="Genomic_DNA"/>
</dbReference>
<keyword evidence="8" id="KW-1185">Reference proteome</keyword>
<proteinExistence type="predicted"/>
<dbReference type="STRING" id="81972.D7LHU8"/>
<comment type="subcellular location">
    <subcellularLocation>
        <location evidence="1">Nucleus</location>
    </subcellularLocation>
</comment>
<evidence type="ECO:0000256" key="1">
    <source>
        <dbReference type="ARBA" id="ARBA00004123"/>
    </source>
</evidence>
<evidence type="ECO:0000259" key="6">
    <source>
        <dbReference type="PROSITE" id="PS50863"/>
    </source>
</evidence>
<keyword evidence="3" id="KW-0238">DNA-binding</keyword>
<dbReference type="PANTHER" id="PTHR31920">
    <property type="entry name" value="B3 DOMAIN-CONTAINING"/>
    <property type="match status" value="1"/>
</dbReference>
<dbReference type="GO" id="GO:0003677">
    <property type="term" value="F:DNA binding"/>
    <property type="evidence" value="ECO:0007669"/>
    <property type="project" value="UniProtKB-KW"/>
</dbReference>
<dbReference type="InterPro" id="IPR003340">
    <property type="entry name" value="B3_DNA-bd"/>
</dbReference>
<evidence type="ECO:0000256" key="3">
    <source>
        <dbReference type="ARBA" id="ARBA00023125"/>
    </source>
</evidence>
<dbReference type="PANTHER" id="PTHR31920:SF122">
    <property type="entry name" value="B3 DOMAIN-CONTAINING PROTEIN REM23"/>
    <property type="match status" value="1"/>
</dbReference>
<sequence>MARNSDYDMCKEERKRESFFKVLQRVDFSSENLRALPYDFVRSFSNNELSGKMKIKARWGSSWEVEICKNPRFYFMEKSGWVKFVRDNALGDNEFLTFTHKGKMRFTVNIFKQDGKEMLQPPQSMASMASSRRRRTKTEQGISYLATTITAESNGGENYTRKLNFEKKKAAESQNSKRTEKVFSVRRDSAGASSSSVAEFTTFIKKSYLIFMRIPKSVQSIHMPMQRTIFKIHLPNMKKSWNVVYLVADRGASFSGGWKRLAQEYPVAVGDTCKFSFIKQHELILFVSKP</sequence>
<dbReference type="HOGENOM" id="CLU_083136_0_0_1"/>
<dbReference type="SMART" id="SM01019">
    <property type="entry name" value="B3"/>
    <property type="match status" value="2"/>
</dbReference>
<dbReference type="AlphaFoldDB" id="D7LHU8"/>
<evidence type="ECO:0000313" key="8">
    <source>
        <dbReference type="Proteomes" id="UP000008694"/>
    </source>
</evidence>
<dbReference type="SUPFAM" id="SSF101936">
    <property type="entry name" value="DNA-binding pseudobarrel domain"/>
    <property type="match status" value="2"/>
</dbReference>
<keyword evidence="5" id="KW-0539">Nucleus</keyword>
<dbReference type="PROSITE" id="PS50863">
    <property type="entry name" value="B3"/>
    <property type="match status" value="2"/>
</dbReference>
<keyword evidence="4" id="KW-0804">Transcription</keyword>
<feature type="domain" description="TF-B3" evidence="6">
    <location>
        <begin position="197"/>
        <end position="290"/>
    </location>
</feature>